<organism evidence="1 2">
    <name type="scientific">Pyrobaculum oguniense (strain DSM 13380 / JCM 10595 / TE7)</name>
    <dbReference type="NCBI Taxonomy" id="698757"/>
    <lineage>
        <taxon>Archaea</taxon>
        <taxon>Thermoproteota</taxon>
        <taxon>Thermoprotei</taxon>
        <taxon>Thermoproteales</taxon>
        <taxon>Thermoproteaceae</taxon>
        <taxon>Pyrobaculum</taxon>
    </lineage>
</organism>
<sequence length="52" mass="5813">MELEALLKLREGFHLKIGAVLVLAKFLTVWTQHLTCTAQPSHPTACLLWVSP</sequence>
<dbReference type="KEGG" id="pog:Pogu_2177"/>
<protein>
    <submittedName>
        <fullName evidence="1">Uncharacterized protein</fullName>
    </submittedName>
</protein>
<dbReference type="HOGENOM" id="CLU_3075512_0_0_2"/>
<name>H6QBC8_PYROT</name>
<dbReference type="AlphaFoldDB" id="H6QBC8"/>
<dbReference type="EMBL" id="CP003316">
    <property type="protein sequence ID" value="AFA40204.1"/>
    <property type="molecule type" value="Genomic_DNA"/>
</dbReference>
<dbReference type="STRING" id="698757.Pogu_2177"/>
<proteinExistence type="predicted"/>
<gene>
    <name evidence="1" type="ordered locus">Pogu_2177</name>
</gene>
<accession>H6QBC8</accession>
<reference evidence="1 2" key="1">
    <citation type="journal article" date="2012" name="Stand. Genomic Sci.">
        <title>Complete genome sequence of Pyrobaculum oguniense.</title>
        <authorList>
            <person name="Bernick D.L."/>
            <person name="Karplus K."/>
            <person name="Lui L.M."/>
            <person name="Coker J.K."/>
            <person name="Murphy J.N."/>
            <person name="Chan P.P."/>
            <person name="Cozen A.E."/>
            <person name="Lowe T.M."/>
        </authorList>
    </citation>
    <scope>NUCLEOTIDE SEQUENCE [LARGE SCALE GENOMIC DNA]</scope>
    <source>
        <strain evidence="1 2">TE7</strain>
    </source>
</reference>
<evidence type="ECO:0000313" key="2">
    <source>
        <dbReference type="Proteomes" id="UP000009062"/>
    </source>
</evidence>
<keyword evidence="2" id="KW-1185">Reference proteome</keyword>
<dbReference type="Proteomes" id="UP000009062">
    <property type="component" value="Chromosome"/>
</dbReference>
<evidence type="ECO:0000313" key="1">
    <source>
        <dbReference type="EMBL" id="AFA40204.1"/>
    </source>
</evidence>